<dbReference type="InterPro" id="IPR043910">
    <property type="entry name" value="DUF5767"/>
</dbReference>
<feature type="region of interest" description="Disordered" evidence="1">
    <location>
        <begin position="127"/>
        <end position="177"/>
    </location>
</feature>
<sequence>MSDFQPEEIEIISLNDSPVINLNKHDRRSNGSVNFGSGIELLMNEKRKNDGSKTPPTDIDLGDLTELENELNDLSKNIDNNDNDEPRNLRMNSKSDMFKQAFSHGSASVMKLNSHDEEDEQTENIKINIDSESTSNVGKGSSSGSSGSGGSSGDQKTWDGFSKFNNIPVNPDKHMSDKPRLTAEETLLEKFKILRKLEAIEAKGAKLTKKYTMESSLSEMQGEYELIISEKETTNSCKFQGRMLMAAVTGLEYLNNRFDPFDVKLDGWAEQLNENIEDYDEIFGELHEKYKSKAKMAPELKLLFQLGGSAIMVHMTNTMFKSAMPGMDEIMRQNPELAQQFTQAAVNTMGQTNPGFGNFMGNFMPGSNGNSGNSMPPPNTMRGPPPPPVQTQTTKSQRTTMPSVGRPDLQRSREDDGINIQENFAPFGGKEQPYGKEQSYGKEQPVERSSRQPQQQQQSPRPEMKGPTDINDLLSGLKTKTVTTGPSSVPQKSNVTSIDLNNFNESMSIKRPATAKPVRRKQKSDKNTVSLDF</sequence>
<feature type="compositionally biased region" description="Low complexity" evidence="1">
    <location>
        <begin position="362"/>
        <end position="374"/>
    </location>
</feature>
<reference evidence="2" key="1">
    <citation type="journal article" date="2020" name="Nature">
        <title>Giant virus diversity and host interactions through global metagenomics.</title>
        <authorList>
            <person name="Schulz F."/>
            <person name="Roux S."/>
            <person name="Paez-Espino D."/>
            <person name="Jungbluth S."/>
            <person name="Walsh D.A."/>
            <person name="Denef V.J."/>
            <person name="McMahon K.D."/>
            <person name="Konstantinidis K.T."/>
            <person name="Eloe-Fadrosh E.A."/>
            <person name="Kyrpides N.C."/>
            <person name="Woyke T."/>
        </authorList>
    </citation>
    <scope>NUCLEOTIDE SEQUENCE</scope>
    <source>
        <strain evidence="2">GVMAG-M-3300023184-101</strain>
    </source>
</reference>
<feature type="region of interest" description="Disordered" evidence="1">
    <location>
        <begin position="44"/>
        <end position="63"/>
    </location>
</feature>
<feature type="compositionally biased region" description="Low complexity" evidence="1">
    <location>
        <begin position="451"/>
        <end position="461"/>
    </location>
</feature>
<feature type="compositionally biased region" description="Polar residues" evidence="1">
    <location>
        <begin position="478"/>
        <end position="507"/>
    </location>
</feature>
<organism evidence="2">
    <name type="scientific">viral metagenome</name>
    <dbReference type="NCBI Taxonomy" id="1070528"/>
    <lineage>
        <taxon>unclassified sequences</taxon>
        <taxon>metagenomes</taxon>
        <taxon>organismal metagenomes</taxon>
    </lineage>
</organism>
<name>A0A6C0HGY3_9ZZZZ</name>
<feature type="compositionally biased region" description="Pro residues" evidence="1">
    <location>
        <begin position="375"/>
        <end position="389"/>
    </location>
</feature>
<dbReference type="AlphaFoldDB" id="A0A6C0HGY3"/>
<evidence type="ECO:0000256" key="1">
    <source>
        <dbReference type="SAM" id="MobiDB-lite"/>
    </source>
</evidence>
<proteinExistence type="predicted"/>
<protein>
    <submittedName>
        <fullName evidence="2">Uncharacterized protein</fullName>
    </submittedName>
</protein>
<feature type="compositionally biased region" description="Polar residues" evidence="1">
    <location>
        <begin position="390"/>
        <end position="402"/>
    </location>
</feature>
<dbReference type="Pfam" id="PF19071">
    <property type="entry name" value="DUF5767"/>
    <property type="match status" value="1"/>
</dbReference>
<dbReference type="EMBL" id="MN739949">
    <property type="protein sequence ID" value="QHT79405.1"/>
    <property type="molecule type" value="Genomic_DNA"/>
</dbReference>
<feature type="compositionally biased region" description="Low complexity" evidence="1">
    <location>
        <begin position="131"/>
        <end position="145"/>
    </location>
</feature>
<feature type="region of interest" description="Disordered" evidence="1">
    <location>
        <begin position="362"/>
        <end position="533"/>
    </location>
</feature>
<accession>A0A6C0HGY3</accession>
<evidence type="ECO:0000313" key="2">
    <source>
        <dbReference type="EMBL" id="QHT79405.1"/>
    </source>
</evidence>